<dbReference type="Gene3D" id="3.40.430.10">
    <property type="entry name" value="Dihydrofolate Reductase, subunit A"/>
    <property type="match status" value="1"/>
</dbReference>
<keyword evidence="5 7" id="KW-0521">NADP</keyword>
<protein>
    <recommendedName>
        <fullName evidence="3 7">Dihydrofolate reductase</fullName>
        <ecNumber evidence="3 7">1.5.1.3</ecNumber>
    </recommendedName>
</protein>
<comment type="similarity">
    <text evidence="2 7">Belongs to the dihydrofolate reductase family.</text>
</comment>
<dbReference type="PROSITE" id="PS51330">
    <property type="entry name" value="DHFR_2"/>
    <property type="match status" value="1"/>
</dbReference>
<dbReference type="Pfam" id="PF00186">
    <property type="entry name" value="DHFR_1"/>
    <property type="match status" value="1"/>
</dbReference>
<feature type="domain" description="DHFR" evidence="8">
    <location>
        <begin position="3"/>
        <end position="168"/>
    </location>
</feature>
<dbReference type="EC" id="1.5.1.3" evidence="3 7"/>
<dbReference type="InterPro" id="IPR012259">
    <property type="entry name" value="DHFR"/>
</dbReference>
<name>A0A805YTU8_LACGA</name>
<evidence type="ECO:0000313" key="10">
    <source>
        <dbReference type="Proteomes" id="UP000000664"/>
    </source>
</evidence>
<dbReference type="InterPro" id="IPR001796">
    <property type="entry name" value="DHFR_dom"/>
</dbReference>
<dbReference type="KEGG" id="lga:LGAS_0831"/>
<dbReference type="EMBL" id="CP000413">
    <property type="protein sequence ID" value="ABJ60222.1"/>
    <property type="molecule type" value="Genomic_DNA"/>
</dbReference>
<evidence type="ECO:0000256" key="3">
    <source>
        <dbReference type="ARBA" id="ARBA00012856"/>
    </source>
</evidence>
<evidence type="ECO:0000256" key="4">
    <source>
        <dbReference type="ARBA" id="ARBA00022563"/>
    </source>
</evidence>
<dbReference type="GO" id="GO:0046655">
    <property type="term" value="P:folic acid metabolic process"/>
    <property type="evidence" value="ECO:0007669"/>
    <property type="project" value="TreeGrafter"/>
</dbReference>
<dbReference type="GO" id="GO:0004146">
    <property type="term" value="F:dihydrofolate reductase activity"/>
    <property type="evidence" value="ECO:0007669"/>
    <property type="project" value="UniProtKB-EC"/>
</dbReference>
<keyword evidence="4 7" id="KW-0554">One-carbon metabolism</keyword>
<dbReference type="GO" id="GO:0050661">
    <property type="term" value="F:NADP binding"/>
    <property type="evidence" value="ECO:0007669"/>
    <property type="project" value="InterPro"/>
</dbReference>
<gene>
    <name evidence="9" type="ordered locus">LGAS_0831</name>
</gene>
<evidence type="ECO:0000313" key="9">
    <source>
        <dbReference type="EMBL" id="ABJ60222.1"/>
    </source>
</evidence>
<dbReference type="GO" id="GO:0046452">
    <property type="term" value="P:dihydrofolate metabolic process"/>
    <property type="evidence" value="ECO:0007669"/>
    <property type="project" value="TreeGrafter"/>
</dbReference>
<dbReference type="AlphaFoldDB" id="A0A805YTU8"/>
<dbReference type="UniPathway" id="UPA00077">
    <property type="reaction ID" value="UER00158"/>
</dbReference>
<dbReference type="PANTHER" id="PTHR48069:SF3">
    <property type="entry name" value="DIHYDROFOLATE REDUCTASE"/>
    <property type="match status" value="1"/>
</dbReference>
<dbReference type="SUPFAM" id="SSF53597">
    <property type="entry name" value="Dihydrofolate reductase-like"/>
    <property type="match status" value="1"/>
</dbReference>
<evidence type="ECO:0000256" key="6">
    <source>
        <dbReference type="ARBA" id="ARBA00023002"/>
    </source>
</evidence>
<dbReference type="GO" id="GO:0005829">
    <property type="term" value="C:cytosol"/>
    <property type="evidence" value="ECO:0007669"/>
    <property type="project" value="TreeGrafter"/>
</dbReference>
<organism evidence="9 10">
    <name type="scientific">Lactobacillus gasseri (strain ATCC 33323 / DSM 20243 / BCRC 14619 / CIP 102991 / JCM 1131 / KCTC 3163 / NCIMB 11718 / NCTC 13722 / AM63)</name>
    <dbReference type="NCBI Taxonomy" id="324831"/>
    <lineage>
        <taxon>Bacteria</taxon>
        <taxon>Bacillati</taxon>
        <taxon>Bacillota</taxon>
        <taxon>Bacilli</taxon>
        <taxon>Lactobacillales</taxon>
        <taxon>Lactobacillaceae</taxon>
        <taxon>Lactobacillus</taxon>
    </lineage>
</organism>
<evidence type="ECO:0000259" key="8">
    <source>
        <dbReference type="PROSITE" id="PS51330"/>
    </source>
</evidence>
<proteinExistence type="inferred from homology"/>
<evidence type="ECO:0000256" key="7">
    <source>
        <dbReference type="PIRNR" id="PIRNR000194"/>
    </source>
</evidence>
<comment type="catalytic activity">
    <reaction evidence="7">
        <text>(6S)-5,6,7,8-tetrahydrofolate + NADP(+) = 7,8-dihydrofolate + NADPH + H(+)</text>
        <dbReference type="Rhea" id="RHEA:15009"/>
        <dbReference type="ChEBI" id="CHEBI:15378"/>
        <dbReference type="ChEBI" id="CHEBI:57451"/>
        <dbReference type="ChEBI" id="CHEBI:57453"/>
        <dbReference type="ChEBI" id="CHEBI:57783"/>
        <dbReference type="ChEBI" id="CHEBI:58349"/>
        <dbReference type="EC" id="1.5.1.3"/>
    </reaction>
</comment>
<dbReference type="GO" id="GO:0006730">
    <property type="term" value="P:one-carbon metabolic process"/>
    <property type="evidence" value="ECO:0007669"/>
    <property type="project" value="UniProtKB-KW"/>
</dbReference>
<reference evidence="9 10" key="1">
    <citation type="journal article" date="2006" name="Proc. Natl. Acad. Sci. U.S.A.">
        <title>Comparative genomics of the lactic acid bacteria.</title>
        <authorList>
            <person name="Makarova K."/>
            <person name="Slesarev A."/>
            <person name="Wolf Y."/>
            <person name="Sorokin A."/>
            <person name="Mirkin B."/>
            <person name="Koonin E."/>
            <person name="Pavlov A."/>
            <person name="Pavlova N."/>
            <person name="Karamychev V."/>
            <person name="Polouchine N."/>
            <person name="Shakhova V."/>
            <person name="Grigoriev I."/>
            <person name="Lou Y."/>
            <person name="Rohksar D."/>
            <person name="Lucas S."/>
            <person name="Huang K."/>
            <person name="Goodstein D.M."/>
            <person name="Hawkins T."/>
            <person name="Plengvidhya V."/>
            <person name="Welker D."/>
            <person name="Hughes J."/>
            <person name="Goh Y."/>
            <person name="Benson A."/>
            <person name="Baldwin K."/>
            <person name="Lee J.H."/>
            <person name="Diaz-Muniz I."/>
            <person name="Dosti B."/>
            <person name="Smeianov V."/>
            <person name="Wechter W."/>
            <person name="Barabote R."/>
            <person name="Lorca G."/>
            <person name="Altermann E."/>
            <person name="Barrangou R."/>
            <person name="Ganesan B."/>
            <person name="Xie Y."/>
            <person name="Rawsthorne H."/>
            <person name="Tamir D."/>
            <person name="Parker C."/>
            <person name="Breidt F."/>
            <person name="Broadbent J."/>
            <person name="Hutkins R."/>
            <person name="O'Sullivan D."/>
            <person name="Steele J."/>
            <person name="Unlu G."/>
            <person name="Saier M."/>
            <person name="Klaenhammer T."/>
            <person name="Richardson P."/>
            <person name="Kozyavkin S."/>
            <person name="Weimer B."/>
            <person name="Mills D."/>
        </authorList>
    </citation>
    <scope>NUCLEOTIDE SEQUENCE [LARGE SCALE GENOMIC DNA]</scope>
    <source>
        <strain evidence="10">ATCC 33323 / DSM 20243 / BCRC 14619 / CIP 102991 / JCM 1131 / KCTC 3163 / NCIMB 11718 / NCTC 13722 / AM63</strain>
    </source>
</reference>
<dbReference type="InterPro" id="IPR024072">
    <property type="entry name" value="DHFR-like_dom_sf"/>
</dbReference>
<sequence>MRMIRFIWAEDEDGHIGYQGTLPWHLPADLKHFKDLTSNHIIVMGRRTFESFPGLLPKRQHIILSTSPTLQRKYQNNAHVKIFSQLKELKNWIKDHSEQTIDIIGGARVFEEFMDEVDMIEKTKIHHVFKGDTLMPKINYEDFELINTKAHQADEKNKFAYDFLEYERKEK</sequence>
<dbReference type="PIRSF" id="PIRSF000194">
    <property type="entry name" value="DHFR"/>
    <property type="match status" value="1"/>
</dbReference>
<dbReference type="PANTHER" id="PTHR48069">
    <property type="entry name" value="DIHYDROFOLATE REDUCTASE"/>
    <property type="match status" value="1"/>
</dbReference>
<dbReference type="Proteomes" id="UP000000664">
    <property type="component" value="Chromosome"/>
</dbReference>
<dbReference type="CDD" id="cd00209">
    <property type="entry name" value="DHFR"/>
    <property type="match status" value="1"/>
</dbReference>
<evidence type="ECO:0000256" key="1">
    <source>
        <dbReference type="ARBA" id="ARBA00004903"/>
    </source>
</evidence>
<comment type="function">
    <text evidence="7">Key enzyme in folate metabolism. Catalyzes an essential reaction for de novo glycine and purine synthesis, and for DNA precursor synthesis.</text>
</comment>
<accession>A0A805YTU8</accession>
<comment type="pathway">
    <text evidence="1 7">Cofactor biosynthesis; tetrahydrofolate biosynthesis; 5,6,7,8-tetrahydrofolate from 7,8-dihydrofolate: step 1/1.</text>
</comment>
<evidence type="ECO:0000256" key="2">
    <source>
        <dbReference type="ARBA" id="ARBA00009539"/>
    </source>
</evidence>
<evidence type="ECO:0000256" key="5">
    <source>
        <dbReference type="ARBA" id="ARBA00022857"/>
    </source>
</evidence>
<keyword evidence="6 7" id="KW-0560">Oxidoreductase</keyword>
<dbReference type="PRINTS" id="PR00070">
    <property type="entry name" value="DHFR"/>
</dbReference>
<dbReference type="GO" id="GO:0046654">
    <property type="term" value="P:tetrahydrofolate biosynthetic process"/>
    <property type="evidence" value="ECO:0007669"/>
    <property type="project" value="UniProtKB-UniPathway"/>
</dbReference>